<name>A0A1I4XCZ1_9PSEU</name>
<organism evidence="3 4">
    <name type="scientific">Saccharopolyspora antimicrobica</name>
    <dbReference type="NCBI Taxonomy" id="455193"/>
    <lineage>
        <taxon>Bacteria</taxon>
        <taxon>Bacillati</taxon>
        <taxon>Actinomycetota</taxon>
        <taxon>Actinomycetes</taxon>
        <taxon>Pseudonocardiales</taxon>
        <taxon>Pseudonocardiaceae</taxon>
        <taxon>Saccharopolyspora</taxon>
    </lineage>
</organism>
<dbReference type="EMBL" id="RBXX01000002">
    <property type="protein sequence ID" value="RKT84426.1"/>
    <property type="molecule type" value="Genomic_DNA"/>
</dbReference>
<feature type="region of interest" description="Disordered" evidence="1">
    <location>
        <begin position="32"/>
        <end position="86"/>
    </location>
</feature>
<dbReference type="Proteomes" id="UP000270697">
    <property type="component" value="Unassembled WGS sequence"/>
</dbReference>
<gene>
    <name evidence="2" type="ORF">ATL45_2741</name>
    <name evidence="3" type="ORF">SAMN05421805_103357</name>
</gene>
<reference evidence="3 4" key="1">
    <citation type="submission" date="2016-10" db="EMBL/GenBank/DDBJ databases">
        <authorList>
            <person name="de Groot N.N."/>
        </authorList>
    </citation>
    <scope>NUCLEOTIDE SEQUENCE [LARGE SCALE GENOMIC DNA]</scope>
    <source>
        <strain evidence="3 4">CPCC 201259</strain>
    </source>
</reference>
<dbReference type="OrthoDB" id="3692877at2"/>
<dbReference type="EMBL" id="FOUP01000003">
    <property type="protein sequence ID" value="SFN23160.1"/>
    <property type="molecule type" value="Genomic_DNA"/>
</dbReference>
<evidence type="ECO:0000313" key="5">
    <source>
        <dbReference type="Proteomes" id="UP000270697"/>
    </source>
</evidence>
<proteinExistence type="predicted"/>
<protein>
    <submittedName>
        <fullName evidence="3">Uncharacterized protein</fullName>
    </submittedName>
</protein>
<accession>A0A1I4XCZ1</accession>
<dbReference type="Proteomes" id="UP000199398">
    <property type="component" value="Unassembled WGS sequence"/>
</dbReference>
<keyword evidence="5" id="KW-1185">Reference proteome</keyword>
<evidence type="ECO:0000313" key="4">
    <source>
        <dbReference type="Proteomes" id="UP000199398"/>
    </source>
</evidence>
<dbReference type="AlphaFoldDB" id="A0A1I4XCZ1"/>
<dbReference type="RefSeq" id="WP_093150794.1">
    <property type="nucleotide sequence ID" value="NZ_FOUP01000003.1"/>
</dbReference>
<evidence type="ECO:0000313" key="3">
    <source>
        <dbReference type="EMBL" id="SFN23160.1"/>
    </source>
</evidence>
<reference evidence="2 5" key="2">
    <citation type="submission" date="2018-10" db="EMBL/GenBank/DDBJ databases">
        <title>Sequencing the genomes of 1000 actinobacteria strains.</title>
        <authorList>
            <person name="Klenk H.-P."/>
        </authorList>
    </citation>
    <scope>NUCLEOTIDE SEQUENCE [LARGE SCALE GENOMIC DNA]</scope>
    <source>
        <strain evidence="2 5">DSM 45119</strain>
    </source>
</reference>
<evidence type="ECO:0000256" key="1">
    <source>
        <dbReference type="SAM" id="MobiDB-lite"/>
    </source>
</evidence>
<sequence length="86" mass="8859">MAMSTQILDPTPTTDWFAEPLAAIRSLFAAQLPDGAETPDSATTLPPPTSGWRDWAPPTAGETVDTSQAAPEHSPVAGTGAARAVD</sequence>
<evidence type="ECO:0000313" key="2">
    <source>
        <dbReference type="EMBL" id="RKT84426.1"/>
    </source>
</evidence>